<keyword evidence="2" id="KW-1185">Reference proteome</keyword>
<gene>
    <name evidence="1" type="ORF">LACBIDRAFT_316119</name>
</gene>
<name>B0D400_LACBS</name>
<evidence type="ECO:0000313" key="2">
    <source>
        <dbReference type="Proteomes" id="UP000001194"/>
    </source>
</evidence>
<evidence type="ECO:0000313" key="1">
    <source>
        <dbReference type="EMBL" id="EDR11020.1"/>
    </source>
</evidence>
<dbReference type="AlphaFoldDB" id="B0D400"/>
<accession>B0D400</accession>
<protein>
    <submittedName>
        <fullName evidence="1">Predicted protein</fullName>
    </submittedName>
</protein>
<dbReference type="Proteomes" id="UP000001194">
    <property type="component" value="Unassembled WGS sequence"/>
</dbReference>
<dbReference type="STRING" id="486041.B0D400"/>
<sequence length="94" mass="10303">METQNTVDMQSSGEPVAERIMEAGQMSTLSPVPTRLINLHRATGIPPTVKVLNGEVTKERELAVAGGTYSDIWLGTWLGEEKVGMPTFILAHFY</sequence>
<dbReference type="RefSeq" id="XP_001878321.1">
    <property type="nucleotide sequence ID" value="XM_001878286.1"/>
</dbReference>
<organism evidence="2">
    <name type="scientific">Laccaria bicolor (strain S238N-H82 / ATCC MYA-4686)</name>
    <name type="common">Bicoloured deceiver</name>
    <name type="synonym">Laccaria laccata var. bicolor</name>
    <dbReference type="NCBI Taxonomy" id="486041"/>
    <lineage>
        <taxon>Eukaryota</taxon>
        <taxon>Fungi</taxon>
        <taxon>Dikarya</taxon>
        <taxon>Basidiomycota</taxon>
        <taxon>Agaricomycotina</taxon>
        <taxon>Agaricomycetes</taxon>
        <taxon>Agaricomycetidae</taxon>
        <taxon>Agaricales</taxon>
        <taxon>Agaricineae</taxon>
        <taxon>Hydnangiaceae</taxon>
        <taxon>Laccaria</taxon>
    </lineage>
</organism>
<dbReference type="EMBL" id="DS547096">
    <property type="protein sequence ID" value="EDR11020.1"/>
    <property type="molecule type" value="Genomic_DNA"/>
</dbReference>
<dbReference type="HOGENOM" id="CLU_2386548_0_0_1"/>
<reference evidence="1 2" key="1">
    <citation type="journal article" date="2008" name="Nature">
        <title>The genome of Laccaria bicolor provides insights into mycorrhizal symbiosis.</title>
        <authorList>
            <person name="Martin F."/>
            <person name="Aerts A."/>
            <person name="Ahren D."/>
            <person name="Brun A."/>
            <person name="Danchin E.G.J."/>
            <person name="Duchaussoy F."/>
            <person name="Gibon J."/>
            <person name="Kohler A."/>
            <person name="Lindquist E."/>
            <person name="Pereda V."/>
            <person name="Salamov A."/>
            <person name="Shapiro H.J."/>
            <person name="Wuyts J."/>
            <person name="Blaudez D."/>
            <person name="Buee M."/>
            <person name="Brokstein P."/>
            <person name="Canbaeck B."/>
            <person name="Cohen D."/>
            <person name="Courty P.E."/>
            <person name="Coutinho P.M."/>
            <person name="Delaruelle C."/>
            <person name="Detter J.C."/>
            <person name="Deveau A."/>
            <person name="DiFazio S."/>
            <person name="Duplessis S."/>
            <person name="Fraissinet-Tachet L."/>
            <person name="Lucic E."/>
            <person name="Frey-Klett P."/>
            <person name="Fourrey C."/>
            <person name="Feussner I."/>
            <person name="Gay G."/>
            <person name="Grimwood J."/>
            <person name="Hoegger P.J."/>
            <person name="Jain P."/>
            <person name="Kilaru S."/>
            <person name="Labbe J."/>
            <person name="Lin Y.C."/>
            <person name="Legue V."/>
            <person name="Le Tacon F."/>
            <person name="Marmeisse R."/>
            <person name="Melayah D."/>
            <person name="Montanini B."/>
            <person name="Muratet M."/>
            <person name="Nehls U."/>
            <person name="Niculita-Hirzel H."/>
            <person name="Oudot-Le Secq M.P."/>
            <person name="Peter M."/>
            <person name="Quesneville H."/>
            <person name="Rajashekar B."/>
            <person name="Reich M."/>
            <person name="Rouhier N."/>
            <person name="Schmutz J."/>
            <person name="Yin T."/>
            <person name="Chalot M."/>
            <person name="Henrissat B."/>
            <person name="Kuees U."/>
            <person name="Lucas S."/>
            <person name="Van de Peer Y."/>
            <person name="Podila G.K."/>
            <person name="Polle A."/>
            <person name="Pukkila P.J."/>
            <person name="Richardson P.M."/>
            <person name="Rouze P."/>
            <person name="Sanders I.R."/>
            <person name="Stajich J.E."/>
            <person name="Tunlid A."/>
            <person name="Tuskan G."/>
            <person name="Grigoriev I.V."/>
        </authorList>
    </citation>
    <scope>NUCLEOTIDE SEQUENCE [LARGE SCALE GENOMIC DNA]</scope>
    <source>
        <strain evidence="2">S238N-H82 / ATCC MYA-4686</strain>
    </source>
</reference>
<dbReference type="KEGG" id="lbc:LACBIDRAFT_316119"/>
<dbReference type="GeneID" id="6074192"/>
<proteinExistence type="predicted"/>
<dbReference type="InParanoid" id="B0D400"/>
<dbReference type="OrthoDB" id="5966500at2759"/>